<accession>A0ACC0BU98</accession>
<name>A0ACC0BU98_CATRO</name>
<sequence length="196" mass="22689">MPQFRLFSATLEHALGIASNRAVVNMYSSRVHIIHQTLGIGFAQSIRTMSLFDPRIPEIGKELAFRKILEVKVIVLDRGWRLKAPSRAEGTKPSRDQLSFALLSLWSGRESRSRLNNNAALATNTYIRLPLTYALRLLKSFLVFLLRTFWYVLSPYYCSNPLDDKLNSALLRSRRTYPLRDSWNFYGLHLGEIYHR</sequence>
<proteinExistence type="predicted"/>
<dbReference type="EMBL" id="CM044702">
    <property type="protein sequence ID" value="KAI5676167.1"/>
    <property type="molecule type" value="Genomic_DNA"/>
</dbReference>
<keyword evidence="2" id="KW-1185">Reference proteome</keyword>
<gene>
    <name evidence="1" type="ORF">M9H77_07117</name>
</gene>
<reference evidence="2" key="1">
    <citation type="journal article" date="2023" name="Nat. Plants">
        <title>Single-cell RNA sequencing provides a high-resolution roadmap for understanding the multicellular compartmentation of specialized metabolism.</title>
        <authorList>
            <person name="Sun S."/>
            <person name="Shen X."/>
            <person name="Li Y."/>
            <person name="Li Y."/>
            <person name="Wang S."/>
            <person name="Li R."/>
            <person name="Zhang H."/>
            <person name="Shen G."/>
            <person name="Guo B."/>
            <person name="Wei J."/>
            <person name="Xu J."/>
            <person name="St-Pierre B."/>
            <person name="Chen S."/>
            <person name="Sun C."/>
        </authorList>
    </citation>
    <scope>NUCLEOTIDE SEQUENCE [LARGE SCALE GENOMIC DNA]</scope>
</reference>
<dbReference type="Proteomes" id="UP001060085">
    <property type="component" value="Linkage Group LG02"/>
</dbReference>
<comment type="caution">
    <text evidence="1">The sequence shown here is derived from an EMBL/GenBank/DDBJ whole genome shotgun (WGS) entry which is preliminary data.</text>
</comment>
<protein>
    <submittedName>
        <fullName evidence="1">Uncharacterized protein</fullName>
    </submittedName>
</protein>
<organism evidence="1 2">
    <name type="scientific">Catharanthus roseus</name>
    <name type="common">Madagascar periwinkle</name>
    <name type="synonym">Vinca rosea</name>
    <dbReference type="NCBI Taxonomy" id="4058"/>
    <lineage>
        <taxon>Eukaryota</taxon>
        <taxon>Viridiplantae</taxon>
        <taxon>Streptophyta</taxon>
        <taxon>Embryophyta</taxon>
        <taxon>Tracheophyta</taxon>
        <taxon>Spermatophyta</taxon>
        <taxon>Magnoliopsida</taxon>
        <taxon>eudicotyledons</taxon>
        <taxon>Gunneridae</taxon>
        <taxon>Pentapetalae</taxon>
        <taxon>asterids</taxon>
        <taxon>lamiids</taxon>
        <taxon>Gentianales</taxon>
        <taxon>Apocynaceae</taxon>
        <taxon>Rauvolfioideae</taxon>
        <taxon>Vinceae</taxon>
        <taxon>Catharanthinae</taxon>
        <taxon>Catharanthus</taxon>
    </lineage>
</organism>
<evidence type="ECO:0000313" key="2">
    <source>
        <dbReference type="Proteomes" id="UP001060085"/>
    </source>
</evidence>
<evidence type="ECO:0000313" key="1">
    <source>
        <dbReference type="EMBL" id="KAI5676167.1"/>
    </source>
</evidence>